<evidence type="ECO:0008006" key="6">
    <source>
        <dbReference type="Google" id="ProtNLM"/>
    </source>
</evidence>
<dbReference type="Pfam" id="PF11797">
    <property type="entry name" value="WxLIP_HBD"/>
    <property type="match status" value="1"/>
</dbReference>
<keyword evidence="1" id="KW-1133">Transmembrane helix</keyword>
<dbReference type="EMBL" id="AJAN01000028">
    <property type="protein sequence ID" value="EOH87532.1"/>
    <property type="molecule type" value="Genomic_DNA"/>
</dbReference>
<reference evidence="4 5" key="1">
    <citation type="submission" date="2013-02" db="EMBL/GenBank/DDBJ databases">
        <title>The Genome Sequence of Enterococcus villorum ATCC_700913.</title>
        <authorList>
            <consortium name="The Broad Institute Genome Sequencing Platform"/>
            <consortium name="The Broad Institute Genome Sequencing Center for Infectious Disease"/>
            <person name="Earl A.M."/>
            <person name="Gilmore M.S."/>
            <person name="Lebreton F."/>
            <person name="Walker B."/>
            <person name="Young S.K."/>
            <person name="Zeng Q."/>
            <person name="Gargeya S."/>
            <person name="Fitzgerald M."/>
            <person name="Haas B."/>
            <person name="Abouelleil A."/>
            <person name="Alvarado L."/>
            <person name="Arachchi H.M."/>
            <person name="Berlin A.M."/>
            <person name="Chapman S.B."/>
            <person name="Dewar J."/>
            <person name="Goldberg J."/>
            <person name="Griggs A."/>
            <person name="Gujja S."/>
            <person name="Hansen M."/>
            <person name="Howarth C."/>
            <person name="Imamovic A."/>
            <person name="Larimer J."/>
            <person name="McCowan C."/>
            <person name="Murphy C."/>
            <person name="Neiman D."/>
            <person name="Pearson M."/>
            <person name="Priest M."/>
            <person name="Roberts A."/>
            <person name="Saif S."/>
            <person name="Shea T."/>
            <person name="Sisk P."/>
            <person name="Sykes S."/>
            <person name="Wortman J."/>
            <person name="Nusbaum C."/>
            <person name="Birren B."/>
        </authorList>
    </citation>
    <scope>NUCLEOTIDE SEQUENCE [LARGE SCALE GENOMIC DNA]</scope>
    <source>
        <strain evidence="4 5">ATCC 700913</strain>
    </source>
</reference>
<evidence type="ECO:0000259" key="3">
    <source>
        <dbReference type="Pfam" id="PF11797"/>
    </source>
</evidence>
<evidence type="ECO:0000259" key="2">
    <source>
        <dbReference type="Pfam" id="PF06030"/>
    </source>
</evidence>
<protein>
    <recommendedName>
        <fullName evidence="6">DUF3324 domain-containing protein</fullName>
    </recommendedName>
</protein>
<dbReference type="InterPro" id="IPR021759">
    <property type="entry name" value="WxLIP_HBD"/>
</dbReference>
<dbReference type="RefSeq" id="WP_010752110.1">
    <property type="nucleotide sequence ID" value="NZ_KB946287.1"/>
</dbReference>
<sequence>MMKIKKRNLFTCLVVGIIGLWGILFNSTETLYADSTDSAYSVSANIPEEQTNKDVSYFDLTVAPNDTRDLSIHLSNVGEKDSVFEIEINNAATNTNGVIDYNQSTFKKDASAKYTISDVLTTDSKEVTVKAGEAKDVHFHLKMPKETFDGILLGGIHVSKKDNQSEKVSGTAIRNKYAYVVGVELRNNSNPVTPDLKLLSVKAGLQNSYATIFAHLQNPTPTIISQVHTKAVITKNGSSKVLYSAEKDNMSIAPNTNFNFPISLDKKKMDAGTYTLTMDATEGKTQKKWHLTKTFTIKSDKAKKINKEAVIEEKESISYLSIIIGVGIFLLGIIAFLSYKLFKQKGR</sequence>
<comment type="caution">
    <text evidence="4">The sequence shown here is derived from an EMBL/GenBank/DDBJ whole genome shotgun (WGS) entry which is preliminary data.</text>
</comment>
<feature type="domain" description="WxL Interacting Protein peptidoglycan binding" evidence="2">
    <location>
        <begin position="40"/>
        <end position="160"/>
    </location>
</feature>
<dbReference type="InterPro" id="IPR010317">
    <property type="entry name" value="WxLIP_PGBD"/>
</dbReference>
<evidence type="ECO:0000256" key="1">
    <source>
        <dbReference type="SAM" id="Phobius"/>
    </source>
</evidence>
<organism evidence="4 5">
    <name type="scientific">Enterococcus villorum ATCC 700913</name>
    <dbReference type="NCBI Taxonomy" id="1158604"/>
    <lineage>
        <taxon>Bacteria</taxon>
        <taxon>Bacillati</taxon>
        <taxon>Bacillota</taxon>
        <taxon>Bacilli</taxon>
        <taxon>Lactobacillales</taxon>
        <taxon>Enterococcaceae</taxon>
        <taxon>Enterococcus</taxon>
    </lineage>
</organism>
<dbReference type="Proteomes" id="UP000013866">
    <property type="component" value="Unassembled WGS sequence"/>
</dbReference>
<evidence type="ECO:0000313" key="4">
    <source>
        <dbReference type="EMBL" id="EOH87532.1"/>
    </source>
</evidence>
<feature type="transmembrane region" description="Helical" evidence="1">
    <location>
        <begin position="317"/>
        <end position="339"/>
    </location>
</feature>
<keyword evidence="5" id="KW-1185">Reference proteome</keyword>
<gene>
    <name evidence="4" type="ORF">UAO_02243</name>
</gene>
<proteinExistence type="predicted"/>
<dbReference type="Pfam" id="PF06030">
    <property type="entry name" value="WxLIP_PGBD"/>
    <property type="match status" value="1"/>
</dbReference>
<evidence type="ECO:0000313" key="5">
    <source>
        <dbReference type="Proteomes" id="UP000013866"/>
    </source>
</evidence>
<name>A0ABN0KET5_9ENTE</name>
<feature type="domain" description="WxL Interacting Protein host binding" evidence="3">
    <location>
        <begin position="170"/>
        <end position="307"/>
    </location>
</feature>
<keyword evidence="1" id="KW-0812">Transmembrane</keyword>
<keyword evidence="1" id="KW-0472">Membrane</keyword>
<accession>A0ABN0KET5</accession>